<dbReference type="EMBL" id="BSDQ01000001">
    <property type="protein sequence ID" value="GLI31856.1"/>
    <property type="molecule type" value="Genomic_DNA"/>
</dbReference>
<accession>A0ABQ5RKG3</accession>
<evidence type="ECO:0000313" key="2">
    <source>
        <dbReference type="EMBL" id="GLI31856.1"/>
    </source>
</evidence>
<proteinExistence type="predicted"/>
<dbReference type="Proteomes" id="UP001144451">
    <property type="component" value="Unassembled WGS sequence"/>
</dbReference>
<evidence type="ECO:0000256" key="1">
    <source>
        <dbReference type="SAM" id="Phobius"/>
    </source>
</evidence>
<organism evidence="2 3">
    <name type="scientific">Brachybacterium conglomeratum</name>
    <dbReference type="NCBI Taxonomy" id="47846"/>
    <lineage>
        <taxon>Bacteria</taxon>
        <taxon>Bacillati</taxon>
        <taxon>Actinomycetota</taxon>
        <taxon>Actinomycetes</taxon>
        <taxon>Micrococcales</taxon>
        <taxon>Dermabacteraceae</taxon>
        <taxon>Brachybacterium</taxon>
    </lineage>
</organism>
<keyword evidence="1" id="KW-0812">Transmembrane</keyword>
<comment type="caution">
    <text evidence="2">The sequence shown here is derived from an EMBL/GenBank/DDBJ whole genome shotgun (WGS) entry which is preliminary data.</text>
</comment>
<evidence type="ECO:0000313" key="3">
    <source>
        <dbReference type="Proteomes" id="UP001144451"/>
    </source>
</evidence>
<gene>
    <name evidence="2" type="ORF">BCONGLO52_26970</name>
</gene>
<keyword evidence="3" id="KW-1185">Reference proteome</keyword>
<dbReference type="Pfam" id="PF20064">
    <property type="entry name" value="DUF6463"/>
    <property type="match status" value="1"/>
</dbReference>
<dbReference type="GeneID" id="78119600"/>
<keyword evidence="1" id="KW-0472">Membrane</keyword>
<keyword evidence="1" id="KW-1133">Transmembrane helix</keyword>
<reference evidence="2" key="1">
    <citation type="submission" date="2022-12" db="EMBL/GenBank/DDBJ databases">
        <title>Reference genome sequencing for broad-spectrum identification of bacterial and archaeal isolates by mass spectrometry.</title>
        <authorList>
            <person name="Sekiguchi Y."/>
            <person name="Tourlousse D.M."/>
        </authorList>
    </citation>
    <scope>NUCLEOTIDE SEQUENCE</scope>
    <source>
        <strain evidence="2">5-2</strain>
    </source>
</reference>
<dbReference type="RefSeq" id="WP_206516120.1">
    <property type="nucleotide sequence ID" value="NZ_BSDQ01000001.1"/>
</dbReference>
<feature type="transmembrane region" description="Helical" evidence="1">
    <location>
        <begin position="21"/>
        <end position="44"/>
    </location>
</feature>
<feature type="transmembrane region" description="Helical" evidence="1">
    <location>
        <begin position="64"/>
        <end position="84"/>
    </location>
</feature>
<name>A0ABQ5RKG3_9MICO</name>
<feature type="transmembrane region" description="Helical" evidence="1">
    <location>
        <begin position="96"/>
        <end position="112"/>
    </location>
</feature>
<dbReference type="InterPro" id="IPR045590">
    <property type="entry name" value="DUF6463"/>
</dbReference>
<sequence>MSTTTDTPALRTRPRPDRLTTAAGWSLLAICALHTLAFSLHPYWADWLAGPLRTTEASLDEAAQFWGLPGGFVLPGVLLALLLIRLGRQGGRAPAAFGPVLGLWALGCVWILGPSGFLFVLVPAALLVLAAARGCRASTDG</sequence>
<protein>
    <submittedName>
        <fullName evidence="2">Uncharacterized protein</fullName>
    </submittedName>
</protein>